<dbReference type="PANTHER" id="PTHR46766">
    <property type="entry name" value="GLUTAMINE-RICH PROTEIN 2"/>
    <property type="match status" value="1"/>
</dbReference>
<name>A0ABP8RD98_9MYCO</name>
<evidence type="ECO:0000313" key="5">
    <source>
        <dbReference type="Proteomes" id="UP001501417"/>
    </source>
</evidence>
<dbReference type="InterPro" id="IPR038332">
    <property type="entry name" value="PPE_sf"/>
</dbReference>
<dbReference type="Pfam" id="PF12484">
    <property type="entry name" value="PPE-SVP"/>
    <property type="match status" value="1"/>
</dbReference>
<dbReference type="Pfam" id="PF00823">
    <property type="entry name" value="PPE"/>
    <property type="match status" value="1"/>
</dbReference>
<dbReference type="Proteomes" id="UP001501417">
    <property type="component" value="Unassembled WGS sequence"/>
</dbReference>
<dbReference type="RefSeq" id="WP_023870401.1">
    <property type="nucleotide sequence ID" value="NZ_BAABGF010000011.1"/>
</dbReference>
<evidence type="ECO:0000256" key="1">
    <source>
        <dbReference type="ARBA" id="ARBA00010652"/>
    </source>
</evidence>
<dbReference type="PANTHER" id="PTHR46766:SF1">
    <property type="entry name" value="GLUTAMINE-RICH PROTEIN 2"/>
    <property type="match status" value="1"/>
</dbReference>
<evidence type="ECO:0000259" key="3">
    <source>
        <dbReference type="Pfam" id="PF12484"/>
    </source>
</evidence>
<dbReference type="Gene3D" id="1.20.1260.20">
    <property type="entry name" value="PPE superfamily"/>
    <property type="match status" value="1"/>
</dbReference>
<accession>A0ABP8RD98</accession>
<dbReference type="SUPFAM" id="SSF140459">
    <property type="entry name" value="PE/PPE dimer-like"/>
    <property type="match status" value="1"/>
</dbReference>
<evidence type="ECO:0000259" key="2">
    <source>
        <dbReference type="Pfam" id="PF00823"/>
    </source>
</evidence>
<feature type="domain" description="PPE" evidence="2">
    <location>
        <begin position="2"/>
        <end position="164"/>
    </location>
</feature>
<dbReference type="InterPro" id="IPR000030">
    <property type="entry name" value="PPE_dom"/>
</dbReference>
<protein>
    <submittedName>
        <fullName evidence="4">PPE family protein</fullName>
    </submittedName>
</protein>
<feature type="domain" description="PPE family C-terminal" evidence="3">
    <location>
        <begin position="313"/>
        <end position="396"/>
    </location>
</feature>
<keyword evidence="5" id="KW-1185">Reference proteome</keyword>
<gene>
    <name evidence="4" type="ORF">GCM10023161_09680</name>
</gene>
<sequence>MDFGALPPEINSARMYFGPGSGPMLAAAAGWDGLAADLYSAATSYSSVISGLAGGPWLGPASASMAAAAATFGAWMTATAAQAEQTAAQARAAAAAYEAAFAMTVPPPVIAANRALLMSLIATNILGQNTPAIAATEAQYGEMWAQDAAAMYGYAGSSAAASTLSPFTPPQPTTNPAGLAGQGAAVAQATGTSASTNTQAVLSQVTSAVPTALQQLSSPLSSTSTTSSLSSLSSSLSPLSTGMSMTSSVGWISSSLLSNANQVKNLMPAVGAASTAAAGSGLTGGLASGLTAGLGSGALGSTGSTGLRGAAVSAGMGRAASIGALLVPQTWAAAAPAISPTSMALPSTSLAVTPAATAAGSGSLLGAPLAGMAGQNQSTASIADNRFMPRLTVVPRSPTVG</sequence>
<evidence type="ECO:0000313" key="4">
    <source>
        <dbReference type="EMBL" id="GAA4535737.1"/>
    </source>
</evidence>
<comment type="similarity">
    <text evidence="1">Belongs to the mycobacterial PPE family.</text>
</comment>
<proteinExistence type="inferred from homology"/>
<reference evidence="5" key="1">
    <citation type="journal article" date="2019" name="Int. J. Syst. Evol. Microbiol.">
        <title>The Global Catalogue of Microorganisms (GCM) 10K type strain sequencing project: providing services to taxonomists for standard genome sequencing and annotation.</title>
        <authorList>
            <consortium name="The Broad Institute Genomics Platform"/>
            <consortium name="The Broad Institute Genome Sequencing Center for Infectious Disease"/>
            <person name="Wu L."/>
            <person name="Ma J."/>
        </authorList>
    </citation>
    <scope>NUCLEOTIDE SEQUENCE [LARGE SCALE GENOMIC DNA]</scope>
    <source>
        <strain evidence="5">JCM 17782</strain>
    </source>
</reference>
<organism evidence="4 5">
    <name type="scientific">Mycobacterium paraffinicum</name>
    <dbReference type="NCBI Taxonomy" id="53378"/>
    <lineage>
        <taxon>Bacteria</taxon>
        <taxon>Bacillati</taxon>
        <taxon>Actinomycetota</taxon>
        <taxon>Actinomycetes</taxon>
        <taxon>Mycobacteriales</taxon>
        <taxon>Mycobacteriaceae</taxon>
        <taxon>Mycobacterium</taxon>
    </lineage>
</organism>
<dbReference type="EMBL" id="BAABGF010000011">
    <property type="protein sequence ID" value="GAA4535737.1"/>
    <property type="molecule type" value="Genomic_DNA"/>
</dbReference>
<dbReference type="InterPro" id="IPR022171">
    <property type="entry name" value="PPE_C"/>
</dbReference>
<comment type="caution">
    <text evidence="4">The sequence shown here is derived from an EMBL/GenBank/DDBJ whole genome shotgun (WGS) entry which is preliminary data.</text>
</comment>